<protein>
    <submittedName>
        <fullName evidence="2">Uncharacterized protein</fullName>
    </submittedName>
</protein>
<comment type="caution">
    <text evidence="2">The sequence shown here is derived from an EMBL/GenBank/DDBJ whole genome shotgun (WGS) entry which is preliminary data.</text>
</comment>
<keyword evidence="3" id="KW-1185">Reference proteome</keyword>
<gene>
    <name evidence="2" type="ORF">G210_0714</name>
</gene>
<reference evidence="2 3" key="1">
    <citation type="submission" date="2013-02" db="EMBL/GenBank/DDBJ databases">
        <title>Genome sequence of Candida maltosa Xu316, a potential industrial strain for xylitol and ethanol production.</title>
        <authorList>
            <person name="Yu J."/>
            <person name="Wang Q."/>
            <person name="Geng X."/>
            <person name="Bao W."/>
            <person name="He P."/>
            <person name="Cai J."/>
        </authorList>
    </citation>
    <scope>NUCLEOTIDE SEQUENCE [LARGE SCALE GENOMIC DNA]</scope>
    <source>
        <strain evidence="3">Xu316</strain>
    </source>
</reference>
<evidence type="ECO:0000256" key="1">
    <source>
        <dbReference type="SAM" id="MobiDB-lite"/>
    </source>
</evidence>
<evidence type="ECO:0000313" key="3">
    <source>
        <dbReference type="Proteomes" id="UP000011777"/>
    </source>
</evidence>
<feature type="compositionally biased region" description="Polar residues" evidence="1">
    <location>
        <begin position="27"/>
        <end position="46"/>
    </location>
</feature>
<dbReference type="eggNOG" id="ENOG502RQF4">
    <property type="taxonomic scope" value="Eukaryota"/>
</dbReference>
<evidence type="ECO:0000313" key="2">
    <source>
        <dbReference type="EMBL" id="EMG48676.1"/>
    </source>
</evidence>
<dbReference type="Proteomes" id="UP000011777">
    <property type="component" value="Unassembled WGS sequence"/>
</dbReference>
<dbReference type="OrthoDB" id="4026234at2759"/>
<sequence length="123" mass="13737">MKQSIIHHTASHPQADFEVSKEDESKNTTSTSTLSHNPTHGTFTPITQTHSHEFTMTYNNHHIDMDSITEEKFTEKSKNINSFTHEEGYKECPCGHLHGPGQGANHDIHAVGLSDHPLLRGPD</sequence>
<dbReference type="OMA" id="HSHEYLM"/>
<organism evidence="2 3">
    <name type="scientific">Candida maltosa (strain Xu316)</name>
    <name type="common">Yeast</name>
    <dbReference type="NCBI Taxonomy" id="1245528"/>
    <lineage>
        <taxon>Eukaryota</taxon>
        <taxon>Fungi</taxon>
        <taxon>Dikarya</taxon>
        <taxon>Ascomycota</taxon>
        <taxon>Saccharomycotina</taxon>
        <taxon>Pichiomycetes</taxon>
        <taxon>Debaryomycetaceae</taxon>
        <taxon>Candida/Lodderomyces clade</taxon>
        <taxon>Candida</taxon>
    </lineage>
</organism>
<name>M3IQD7_CANMX</name>
<dbReference type="EMBL" id="AOGT01001011">
    <property type="protein sequence ID" value="EMG48676.1"/>
    <property type="molecule type" value="Genomic_DNA"/>
</dbReference>
<dbReference type="AlphaFoldDB" id="M3IQD7"/>
<feature type="region of interest" description="Disordered" evidence="1">
    <location>
        <begin position="1"/>
        <end position="46"/>
    </location>
</feature>
<accession>M3IQD7</accession>
<dbReference type="HOGENOM" id="CLU_2014960_0_0_1"/>
<proteinExistence type="predicted"/>